<gene>
    <name evidence="2" type="ORF">V8G54_034669</name>
</gene>
<evidence type="ECO:0000256" key="1">
    <source>
        <dbReference type="SAM" id="Phobius"/>
    </source>
</evidence>
<organism evidence="2 3">
    <name type="scientific">Vigna mungo</name>
    <name type="common">Black gram</name>
    <name type="synonym">Phaseolus mungo</name>
    <dbReference type="NCBI Taxonomy" id="3915"/>
    <lineage>
        <taxon>Eukaryota</taxon>
        <taxon>Viridiplantae</taxon>
        <taxon>Streptophyta</taxon>
        <taxon>Embryophyta</taxon>
        <taxon>Tracheophyta</taxon>
        <taxon>Spermatophyta</taxon>
        <taxon>Magnoliopsida</taxon>
        <taxon>eudicotyledons</taxon>
        <taxon>Gunneridae</taxon>
        <taxon>Pentapetalae</taxon>
        <taxon>rosids</taxon>
        <taxon>fabids</taxon>
        <taxon>Fabales</taxon>
        <taxon>Fabaceae</taxon>
        <taxon>Papilionoideae</taxon>
        <taxon>50 kb inversion clade</taxon>
        <taxon>NPAAA clade</taxon>
        <taxon>indigoferoid/millettioid clade</taxon>
        <taxon>Phaseoleae</taxon>
        <taxon>Vigna</taxon>
    </lineage>
</organism>
<feature type="transmembrane region" description="Helical" evidence="1">
    <location>
        <begin position="50"/>
        <end position="72"/>
    </location>
</feature>
<feature type="transmembrane region" description="Helical" evidence="1">
    <location>
        <begin position="12"/>
        <end position="38"/>
    </location>
</feature>
<dbReference type="AlphaFoldDB" id="A0AAQ3REV2"/>
<dbReference type="Proteomes" id="UP001374535">
    <property type="component" value="Chromosome 11"/>
</dbReference>
<evidence type="ECO:0000313" key="3">
    <source>
        <dbReference type="Proteomes" id="UP001374535"/>
    </source>
</evidence>
<evidence type="ECO:0000313" key="2">
    <source>
        <dbReference type="EMBL" id="WVY89155.1"/>
    </source>
</evidence>
<keyword evidence="1" id="KW-0472">Membrane</keyword>
<keyword evidence="3" id="KW-1185">Reference proteome</keyword>
<name>A0AAQ3REV2_VIGMU</name>
<sequence>MQISSTLPFSLNTFLTSSCAFFITLGFLIISAIAQFMVVVTGSTPATKMSVITALILSMVKQTSWLLSLASWKFRRTSTKSSTDSWPCWALDLASLCSLMMASSIRSIC</sequence>
<keyword evidence="1" id="KW-1133">Transmembrane helix</keyword>
<dbReference type="EMBL" id="CP144690">
    <property type="protein sequence ID" value="WVY89155.1"/>
    <property type="molecule type" value="Genomic_DNA"/>
</dbReference>
<accession>A0AAQ3REV2</accession>
<proteinExistence type="predicted"/>
<protein>
    <submittedName>
        <fullName evidence="2">Uncharacterized protein</fullName>
    </submittedName>
</protein>
<reference evidence="2 3" key="1">
    <citation type="journal article" date="2023" name="Life. Sci Alliance">
        <title>Evolutionary insights into 3D genome organization and epigenetic landscape of Vigna mungo.</title>
        <authorList>
            <person name="Junaid A."/>
            <person name="Singh B."/>
            <person name="Bhatia S."/>
        </authorList>
    </citation>
    <scope>NUCLEOTIDE SEQUENCE [LARGE SCALE GENOMIC DNA]</scope>
    <source>
        <strain evidence="2">Urdbean</strain>
    </source>
</reference>
<keyword evidence="1" id="KW-0812">Transmembrane</keyword>